<comment type="caution">
    <text evidence="2">The sequence shown here is derived from an EMBL/GenBank/DDBJ whole genome shotgun (WGS) entry which is preliminary data.</text>
</comment>
<dbReference type="EMBL" id="CAKOGP040002036">
    <property type="protein sequence ID" value="CAJ1959972.1"/>
    <property type="molecule type" value="Genomic_DNA"/>
</dbReference>
<feature type="compositionally biased region" description="Low complexity" evidence="1">
    <location>
        <begin position="52"/>
        <end position="72"/>
    </location>
</feature>
<evidence type="ECO:0000256" key="1">
    <source>
        <dbReference type="SAM" id="MobiDB-lite"/>
    </source>
</evidence>
<feature type="region of interest" description="Disordered" evidence="1">
    <location>
        <begin position="1"/>
        <end position="93"/>
    </location>
</feature>
<gene>
    <name evidence="2" type="ORF">CYCCA115_LOCUS18389</name>
</gene>
<organism evidence="2 3">
    <name type="scientific">Cylindrotheca closterium</name>
    <dbReference type="NCBI Taxonomy" id="2856"/>
    <lineage>
        <taxon>Eukaryota</taxon>
        <taxon>Sar</taxon>
        <taxon>Stramenopiles</taxon>
        <taxon>Ochrophyta</taxon>
        <taxon>Bacillariophyta</taxon>
        <taxon>Bacillariophyceae</taxon>
        <taxon>Bacillariophycidae</taxon>
        <taxon>Bacillariales</taxon>
        <taxon>Bacillariaceae</taxon>
        <taxon>Cylindrotheca</taxon>
    </lineage>
</organism>
<keyword evidence="3" id="KW-1185">Reference proteome</keyword>
<protein>
    <submittedName>
        <fullName evidence="2">Uncharacterized protein</fullName>
    </submittedName>
</protein>
<evidence type="ECO:0000313" key="3">
    <source>
        <dbReference type="Proteomes" id="UP001295423"/>
    </source>
</evidence>
<sequence>MVQAAKINSGRSVVVESSTSSSVSSVSTNHRILEGDDDGDAGDEEEEEVNDNQSNQSNQSNQNNQSNQSNQSKQAVPQDPNTPIHDKDNHQPILFNRKQLVLFAGPHNSASTSVEEFMAQWAESGWKRGHPHTKACVRIYM</sequence>
<name>A0AAD2G210_9STRA</name>
<evidence type="ECO:0000313" key="2">
    <source>
        <dbReference type="EMBL" id="CAJ1959972.1"/>
    </source>
</evidence>
<reference evidence="2" key="1">
    <citation type="submission" date="2023-08" db="EMBL/GenBank/DDBJ databases">
        <authorList>
            <person name="Audoor S."/>
            <person name="Bilcke G."/>
        </authorList>
    </citation>
    <scope>NUCLEOTIDE SEQUENCE</scope>
</reference>
<proteinExistence type="predicted"/>
<dbReference type="AlphaFoldDB" id="A0AAD2G210"/>
<dbReference type="Proteomes" id="UP001295423">
    <property type="component" value="Unassembled WGS sequence"/>
</dbReference>
<feature type="compositionally biased region" description="Low complexity" evidence="1">
    <location>
        <begin position="12"/>
        <end position="28"/>
    </location>
</feature>
<accession>A0AAD2G210</accession>
<feature type="compositionally biased region" description="Acidic residues" evidence="1">
    <location>
        <begin position="35"/>
        <end position="50"/>
    </location>
</feature>